<evidence type="ECO:0000313" key="2">
    <source>
        <dbReference type="Proteomes" id="UP001140074"/>
    </source>
</evidence>
<dbReference type="Proteomes" id="UP001140074">
    <property type="component" value="Unassembled WGS sequence"/>
</dbReference>
<dbReference type="EMBL" id="JANBUY010000240">
    <property type="protein sequence ID" value="KAJ2861202.1"/>
    <property type="molecule type" value="Genomic_DNA"/>
</dbReference>
<protein>
    <submittedName>
        <fullName evidence="1">Uncharacterized protein</fullName>
    </submittedName>
</protein>
<proteinExistence type="predicted"/>
<organism evidence="1 2">
    <name type="scientific">Coemansia aciculifera</name>
    <dbReference type="NCBI Taxonomy" id="417176"/>
    <lineage>
        <taxon>Eukaryota</taxon>
        <taxon>Fungi</taxon>
        <taxon>Fungi incertae sedis</taxon>
        <taxon>Zoopagomycota</taxon>
        <taxon>Kickxellomycotina</taxon>
        <taxon>Kickxellomycetes</taxon>
        <taxon>Kickxellales</taxon>
        <taxon>Kickxellaceae</taxon>
        <taxon>Coemansia</taxon>
    </lineage>
</organism>
<feature type="non-terminal residue" evidence="1">
    <location>
        <position position="1004"/>
    </location>
</feature>
<accession>A0A9W8IN31</accession>
<reference evidence="1" key="1">
    <citation type="submission" date="2022-07" db="EMBL/GenBank/DDBJ databases">
        <title>Phylogenomic reconstructions and comparative analyses of Kickxellomycotina fungi.</title>
        <authorList>
            <person name="Reynolds N.K."/>
            <person name="Stajich J.E."/>
            <person name="Barry K."/>
            <person name="Grigoriev I.V."/>
            <person name="Crous P."/>
            <person name="Smith M.E."/>
        </authorList>
    </citation>
    <scope>NUCLEOTIDE SEQUENCE</scope>
    <source>
        <strain evidence="1">RSA 476</strain>
    </source>
</reference>
<comment type="caution">
    <text evidence="1">The sequence shown here is derived from an EMBL/GenBank/DDBJ whole genome shotgun (WGS) entry which is preliminary data.</text>
</comment>
<dbReference type="AlphaFoldDB" id="A0A9W8IN31"/>
<keyword evidence="2" id="KW-1185">Reference proteome</keyword>
<evidence type="ECO:0000313" key="1">
    <source>
        <dbReference type="EMBL" id="KAJ2861202.1"/>
    </source>
</evidence>
<name>A0A9W8IN31_9FUNG</name>
<gene>
    <name evidence="1" type="ORF">GGH94_005058</name>
</gene>
<sequence>MDITDEDYEDHLRKLSYKRRMRMEFIDIHDYDSSYDSDVDDDALRPNANTTTDLMVFDDNTHAFMLCIKEMAPLVDEVDVQIKPYSVSEECEKLYSILVTQLFQLGKRITYGDYSLATIPVDLDLDLICDLVHLGIDVDSDPNPFVGLVQLSALTLQSLIIGPNSFVDLEDIVQDTEGFYVEYPCLLTLKLLETEHVDVGEFPAFPGAVPFPSFRHLHIAVIYPFTDDTIFQGNAATLEYLKLELDEHSYPVVYECNVFTPGSHPKLRCVDITFSDEVMPGPDTNATEYLRYVLNIGSQATVRTINGHLDDKELVQTLYLFEDFICIQVLSLSYLRLDFWDIIKLIERLPLLSDLTTAPPNLKRLPTGITTDELPEFMVRTFSTLSERLRCWPFMLKGLISDKGIVKAVLSLALVCPNFVYAAPLPTEREGFMRLMEETIATDYFQHFFHPHIVKLIVDHVAFSSRLVYAGFDDDEVGNGTHTKLQAPLLVCHSFRTFFYERFCKRYRLEIYSNNEKPYSAAEFWPYRHRNPDNPTHHIAKELTFNFDAWAVYSGKALAQMSMAPFEGCPFPQVHELLVTLYINPKDDDEDCHHLPVVTEDYPLETAANTTAFVQRLKQMAPGINKVDVEVLLGDMEEVLLANCSVHDMELARQLFGIADNMVAITPGSAPLVMYMDLEPLRSLVRIDIKIDGCTDAIVPMVCRNIQTLEVLAVSVGGLAGITGLIQNTGVGDYLEYPCLHTLKLYKFNGLVERERPVFPGAVPFPNLRHLTLRSRYPFGDDVLFRGNTASFAYLDMVLDKSLMTVISKHDVFTPTNNPKLHCVIIDSLERRATIEHSEFPTYLQFVLSIGPGAPVREYGMPKFANYLLGATPLHCELASIQVLDITRTPVDLWDVLALLKLLPFLSDLTSLPPGLGIMPTGITKAKLRAHVISTYSPMAKRFRCWRFWDSRFGDYTDIVMCVVLVALVCPNFDYVAPRPNELKQYAEKLEKTIATREFKKHAP</sequence>